<keyword evidence="5" id="KW-0732">Signal</keyword>
<reference evidence="6" key="1">
    <citation type="journal article" date="2021" name="Evol. Appl.">
        <title>The genome of the Pyrenean desman and the effects of bottlenecks and inbreeding on the genomic landscape of an endangered species.</title>
        <authorList>
            <person name="Escoda L."/>
            <person name="Castresana J."/>
        </authorList>
    </citation>
    <scope>NUCLEOTIDE SEQUENCE</scope>
    <source>
        <strain evidence="6">IBE-C5619</strain>
    </source>
</reference>
<sequence length="346" mass="37164">MLFIQLYAPLFALIPVSFTSQASQTQASREHCFVLNNAPLQMPPTCGYHVDEGVDMKSTHYPELGQCLQRLGLGNILATLGIKSIGKGSLWCIDPEYRQNLIQALKKTPYHPYSHVFNTPPASPQAYQRSPQRAQLVSWSLRIACLFGQAEGSELWAMPARPRVTCTQARPAVGRTQHLTCEQAGWDKNGAPQISQQGLGQCGEALEVPSQLPRAAPSNQAKSKLQSLFSPHFPNSETSAPALILASVHTLLLPRGQDPAPPPVGSCPTKATSSLCASVLVYEGESSTVPLGVVRECTIFAEACLRSRPGCPHVCLPEESGRVGSSVLPLVSDAAVPVVTVLSRVP</sequence>
<keyword evidence="4" id="KW-0539">Nucleus</keyword>
<keyword evidence="2" id="KW-0805">Transcription regulation</keyword>
<evidence type="ECO:0000256" key="4">
    <source>
        <dbReference type="ARBA" id="ARBA00023242"/>
    </source>
</evidence>
<proteinExistence type="predicted"/>
<dbReference type="AlphaFoldDB" id="A0A8J6E689"/>
<dbReference type="OrthoDB" id="5954824at2759"/>
<protein>
    <submittedName>
        <fullName evidence="6">Forkhead box protein N3</fullName>
    </submittedName>
</protein>
<keyword evidence="3" id="KW-0804">Transcription</keyword>
<evidence type="ECO:0000313" key="6">
    <source>
        <dbReference type="EMBL" id="KAG8525158.1"/>
    </source>
</evidence>
<evidence type="ECO:0000256" key="1">
    <source>
        <dbReference type="ARBA" id="ARBA00004123"/>
    </source>
</evidence>
<dbReference type="GO" id="GO:0003700">
    <property type="term" value="F:DNA-binding transcription factor activity"/>
    <property type="evidence" value="ECO:0007669"/>
    <property type="project" value="InterPro"/>
</dbReference>
<dbReference type="Proteomes" id="UP000700334">
    <property type="component" value="Unassembled WGS sequence"/>
</dbReference>
<dbReference type="EMBL" id="JAGFMF010009939">
    <property type="protein sequence ID" value="KAG8525158.1"/>
    <property type="molecule type" value="Genomic_DNA"/>
</dbReference>
<accession>A0A8J6E689</accession>
<evidence type="ECO:0000313" key="7">
    <source>
        <dbReference type="Proteomes" id="UP000700334"/>
    </source>
</evidence>
<keyword evidence="7" id="KW-1185">Reference proteome</keyword>
<feature type="chain" id="PRO_5035220825" evidence="5">
    <location>
        <begin position="28"/>
        <end position="346"/>
    </location>
</feature>
<gene>
    <name evidence="6" type="ORF">J0S82_017561</name>
</gene>
<dbReference type="InterPro" id="IPR047119">
    <property type="entry name" value="FOXN2/3-like"/>
</dbReference>
<evidence type="ECO:0000256" key="5">
    <source>
        <dbReference type="SAM" id="SignalP"/>
    </source>
</evidence>
<dbReference type="PANTHER" id="PTHR13962:SF20">
    <property type="entry name" value="FORKHEAD BOX PROTEIN N3"/>
    <property type="match status" value="1"/>
</dbReference>
<evidence type="ECO:0000256" key="2">
    <source>
        <dbReference type="ARBA" id="ARBA00023015"/>
    </source>
</evidence>
<dbReference type="GO" id="GO:0005634">
    <property type="term" value="C:nucleus"/>
    <property type="evidence" value="ECO:0007669"/>
    <property type="project" value="UniProtKB-SubCell"/>
</dbReference>
<dbReference type="GO" id="GO:0000987">
    <property type="term" value="F:cis-regulatory region sequence-specific DNA binding"/>
    <property type="evidence" value="ECO:0007669"/>
    <property type="project" value="TreeGrafter"/>
</dbReference>
<feature type="signal peptide" evidence="5">
    <location>
        <begin position="1"/>
        <end position="27"/>
    </location>
</feature>
<comment type="subcellular location">
    <subcellularLocation>
        <location evidence="1">Nucleus</location>
    </subcellularLocation>
</comment>
<evidence type="ECO:0000256" key="3">
    <source>
        <dbReference type="ARBA" id="ARBA00023163"/>
    </source>
</evidence>
<comment type="caution">
    <text evidence="6">The sequence shown here is derived from an EMBL/GenBank/DDBJ whole genome shotgun (WGS) entry which is preliminary data.</text>
</comment>
<name>A0A8J6E689_GALPY</name>
<organism evidence="6 7">
    <name type="scientific">Galemys pyrenaicus</name>
    <name type="common">Iberian desman</name>
    <name type="synonym">Pyrenean desman</name>
    <dbReference type="NCBI Taxonomy" id="202257"/>
    <lineage>
        <taxon>Eukaryota</taxon>
        <taxon>Metazoa</taxon>
        <taxon>Chordata</taxon>
        <taxon>Craniata</taxon>
        <taxon>Vertebrata</taxon>
        <taxon>Euteleostomi</taxon>
        <taxon>Mammalia</taxon>
        <taxon>Eutheria</taxon>
        <taxon>Laurasiatheria</taxon>
        <taxon>Eulipotyphla</taxon>
        <taxon>Talpidae</taxon>
        <taxon>Galemys</taxon>
    </lineage>
</organism>
<dbReference type="PANTHER" id="PTHR13962">
    <property type="entry name" value="FORKHEAD BOX PROTEIN N3-LIKE PROTEIN-RELATED"/>
    <property type="match status" value="1"/>
</dbReference>